<reference evidence="2 3" key="1">
    <citation type="journal article" date="2020" name="G3 (Bethesda)">
        <title>Improved Reference Genome for Cyclotella cryptica CCMP332, a Model for Cell Wall Morphogenesis, Salinity Adaptation, and Lipid Production in Diatoms (Bacillariophyta).</title>
        <authorList>
            <person name="Roberts W.R."/>
            <person name="Downey K.M."/>
            <person name="Ruck E.C."/>
            <person name="Traller J.C."/>
            <person name="Alverson A.J."/>
        </authorList>
    </citation>
    <scope>NUCLEOTIDE SEQUENCE [LARGE SCALE GENOMIC DNA]</scope>
    <source>
        <strain evidence="2 3">CCMP332</strain>
    </source>
</reference>
<evidence type="ECO:0000313" key="3">
    <source>
        <dbReference type="Proteomes" id="UP001516023"/>
    </source>
</evidence>
<feature type="region of interest" description="Disordered" evidence="1">
    <location>
        <begin position="1"/>
        <end position="62"/>
    </location>
</feature>
<proteinExistence type="predicted"/>
<organism evidence="2 3">
    <name type="scientific">Cyclotella cryptica</name>
    <dbReference type="NCBI Taxonomy" id="29204"/>
    <lineage>
        <taxon>Eukaryota</taxon>
        <taxon>Sar</taxon>
        <taxon>Stramenopiles</taxon>
        <taxon>Ochrophyta</taxon>
        <taxon>Bacillariophyta</taxon>
        <taxon>Coscinodiscophyceae</taxon>
        <taxon>Thalassiosirophycidae</taxon>
        <taxon>Stephanodiscales</taxon>
        <taxon>Stephanodiscaceae</taxon>
        <taxon>Cyclotella</taxon>
    </lineage>
</organism>
<dbReference type="Proteomes" id="UP001516023">
    <property type="component" value="Unassembled WGS sequence"/>
</dbReference>
<feature type="compositionally biased region" description="Low complexity" evidence="1">
    <location>
        <begin position="1"/>
        <end position="14"/>
    </location>
</feature>
<sequence>MSSRYSDDPSSNSNWRSGPHRNSQSNPNIVRRNRGNPIGNWIQNRRRNRSSQNQTQSRPVGTEAKALENISKNAQFFNYPPEGFITPIEHSLLYAMILYPEQYPESVVRKEIHDEEFDAYLYVKDPVSQQAAAAAAAAERNYQQQQQYVTILCRGTTSILRTIECLARPIGREKSIHGRTRTSFAQLSIGQTLCRKLLKTVTKYAESHSLDRHREIRELLDPVEKRCQIRNEQAALKQLLPAYAGYTLSLVTGNPLPLLIGAAALVGNDPMVEENENVHGFRGMGGRTADLETVGLLDECEDD</sequence>
<protein>
    <submittedName>
        <fullName evidence="2">Uncharacterized protein</fullName>
    </submittedName>
</protein>
<gene>
    <name evidence="2" type="ORF">HJC23_013523</name>
</gene>
<accession>A0ABD3PA78</accession>
<evidence type="ECO:0000256" key="1">
    <source>
        <dbReference type="SAM" id="MobiDB-lite"/>
    </source>
</evidence>
<dbReference type="AlphaFoldDB" id="A0ABD3PA78"/>
<name>A0ABD3PA78_9STRA</name>
<evidence type="ECO:0000313" key="2">
    <source>
        <dbReference type="EMBL" id="KAL3784236.1"/>
    </source>
</evidence>
<dbReference type="EMBL" id="JABMIG020000240">
    <property type="protein sequence ID" value="KAL3784236.1"/>
    <property type="molecule type" value="Genomic_DNA"/>
</dbReference>
<comment type="caution">
    <text evidence="2">The sequence shown here is derived from an EMBL/GenBank/DDBJ whole genome shotgun (WGS) entry which is preliminary data.</text>
</comment>
<keyword evidence="3" id="KW-1185">Reference proteome</keyword>